<name>A0A9Q1D435_CONCO</name>
<keyword evidence="2" id="KW-1185">Reference proteome</keyword>
<reference evidence="1" key="1">
    <citation type="journal article" date="2023" name="Science">
        <title>Genome structures resolve the early diversification of teleost fishes.</title>
        <authorList>
            <person name="Parey E."/>
            <person name="Louis A."/>
            <person name="Montfort J."/>
            <person name="Bouchez O."/>
            <person name="Roques C."/>
            <person name="Iampietro C."/>
            <person name="Lluch J."/>
            <person name="Castinel A."/>
            <person name="Donnadieu C."/>
            <person name="Desvignes T."/>
            <person name="Floi Bucao C."/>
            <person name="Jouanno E."/>
            <person name="Wen M."/>
            <person name="Mejri S."/>
            <person name="Dirks R."/>
            <person name="Jansen H."/>
            <person name="Henkel C."/>
            <person name="Chen W.J."/>
            <person name="Zahm M."/>
            <person name="Cabau C."/>
            <person name="Klopp C."/>
            <person name="Thompson A.W."/>
            <person name="Robinson-Rechavi M."/>
            <person name="Braasch I."/>
            <person name="Lecointre G."/>
            <person name="Bobe J."/>
            <person name="Postlethwait J.H."/>
            <person name="Berthelot C."/>
            <person name="Roest Crollius H."/>
            <person name="Guiguen Y."/>
        </authorList>
    </citation>
    <scope>NUCLEOTIDE SEQUENCE</scope>
    <source>
        <strain evidence="1">Concon-B</strain>
    </source>
</reference>
<protein>
    <recommendedName>
        <fullName evidence="3">Osteocrin</fullName>
    </recommendedName>
</protein>
<evidence type="ECO:0000313" key="1">
    <source>
        <dbReference type="EMBL" id="KAJ8256904.1"/>
    </source>
</evidence>
<evidence type="ECO:0008006" key="3">
    <source>
        <dbReference type="Google" id="ProtNLM"/>
    </source>
</evidence>
<dbReference type="GO" id="GO:0005102">
    <property type="term" value="F:signaling receptor binding"/>
    <property type="evidence" value="ECO:0007669"/>
    <property type="project" value="TreeGrafter"/>
</dbReference>
<dbReference type="PANTHER" id="PTHR35353">
    <property type="entry name" value="OSTEOCRIN"/>
    <property type="match status" value="1"/>
</dbReference>
<accession>A0A9Q1D435</accession>
<organism evidence="1 2">
    <name type="scientific">Conger conger</name>
    <name type="common">Conger eel</name>
    <name type="synonym">Muraena conger</name>
    <dbReference type="NCBI Taxonomy" id="82655"/>
    <lineage>
        <taxon>Eukaryota</taxon>
        <taxon>Metazoa</taxon>
        <taxon>Chordata</taxon>
        <taxon>Craniata</taxon>
        <taxon>Vertebrata</taxon>
        <taxon>Euteleostomi</taxon>
        <taxon>Actinopterygii</taxon>
        <taxon>Neopterygii</taxon>
        <taxon>Teleostei</taxon>
        <taxon>Anguilliformes</taxon>
        <taxon>Congridae</taxon>
        <taxon>Conger</taxon>
    </lineage>
</organism>
<dbReference type="InterPro" id="IPR021088">
    <property type="entry name" value="Osteocrin"/>
</dbReference>
<dbReference type="PANTHER" id="PTHR35353:SF1">
    <property type="entry name" value="OSTEOCRIN"/>
    <property type="match status" value="1"/>
</dbReference>
<evidence type="ECO:0000313" key="2">
    <source>
        <dbReference type="Proteomes" id="UP001152803"/>
    </source>
</evidence>
<dbReference type="AlphaFoldDB" id="A0A9Q1D435"/>
<comment type="caution">
    <text evidence="1">The sequence shown here is derived from an EMBL/GenBank/DDBJ whole genome shotgun (WGS) entry which is preliminary data.</text>
</comment>
<dbReference type="EMBL" id="JAFJMO010000014">
    <property type="protein sequence ID" value="KAJ8256904.1"/>
    <property type="molecule type" value="Genomic_DNA"/>
</dbReference>
<dbReference type="OrthoDB" id="9900165at2759"/>
<sequence>MLLGLMVDCGNHTLQLAPEAPIVPPTPARLGRCNPRRRVNRTLIEMRGNFIFGPVVERRTLASSLQFFRESLVNSICDCSDRDVAVVTAPLLSNGRNKQKQEKGKREKFWELSVGVCSRVLTEDAGFLRIAPDPPEYLDSAAMEESGARARSGEEKSGSNLAAKLLLLDQLARLENDVIETKKKRSFNGGSIPLDRLSISNMDLKGKQRKVEVPRRRVSVPIDRIGAGRLPSARG</sequence>
<dbReference type="GO" id="GO:0009755">
    <property type="term" value="P:hormone-mediated signaling pathway"/>
    <property type="evidence" value="ECO:0007669"/>
    <property type="project" value="TreeGrafter"/>
</dbReference>
<dbReference type="Pfam" id="PF11037">
    <property type="entry name" value="Musclin"/>
    <property type="match status" value="1"/>
</dbReference>
<dbReference type="GO" id="GO:0005615">
    <property type="term" value="C:extracellular space"/>
    <property type="evidence" value="ECO:0007669"/>
    <property type="project" value="TreeGrafter"/>
</dbReference>
<gene>
    <name evidence="1" type="ORF">COCON_G00190560</name>
</gene>
<dbReference type="Proteomes" id="UP001152803">
    <property type="component" value="Unassembled WGS sequence"/>
</dbReference>
<proteinExistence type="predicted"/>